<dbReference type="Proteomes" id="UP001289374">
    <property type="component" value="Unassembled WGS sequence"/>
</dbReference>
<evidence type="ECO:0000313" key="3">
    <source>
        <dbReference type="EMBL" id="KAK4405071.1"/>
    </source>
</evidence>
<dbReference type="EMBL" id="JACGWL010000003">
    <property type="protein sequence ID" value="KAK4405071.1"/>
    <property type="molecule type" value="Genomic_DNA"/>
</dbReference>
<reference evidence="3" key="1">
    <citation type="submission" date="2020-06" db="EMBL/GenBank/DDBJ databases">
        <authorList>
            <person name="Li T."/>
            <person name="Hu X."/>
            <person name="Zhang T."/>
            <person name="Song X."/>
            <person name="Zhang H."/>
            <person name="Dai N."/>
            <person name="Sheng W."/>
            <person name="Hou X."/>
            <person name="Wei L."/>
        </authorList>
    </citation>
    <scope>NUCLEOTIDE SEQUENCE</scope>
    <source>
        <strain evidence="3">K16</strain>
        <tissue evidence="3">Leaf</tissue>
    </source>
</reference>
<reference evidence="3" key="2">
    <citation type="journal article" date="2024" name="Plant">
        <title>Genomic evolution and insights into agronomic trait innovations of Sesamum species.</title>
        <authorList>
            <person name="Miao H."/>
            <person name="Wang L."/>
            <person name="Qu L."/>
            <person name="Liu H."/>
            <person name="Sun Y."/>
            <person name="Le M."/>
            <person name="Wang Q."/>
            <person name="Wei S."/>
            <person name="Zheng Y."/>
            <person name="Lin W."/>
            <person name="Duan Y."/>
            <person name="Cao H."/>
            <person name="Xiong S."/>
            <person name="Wang X."/>
            <person name="Wei L."/>
            <person name="Li C."/>
            <person name="Ma Q."/>
            <person name="Ju M."/>
            <person name="Zhao R."/>
            <person name="Li G."/>
            <person name="Mu C."/>
            <person name="Tian Q."/>
            <person name="Mei H."/>
            <person name="Zhang T."/>
            <person name="Gao T."/>
            <person name="Zhang H."/>
        </authorList>
    </citation>
    <scope>NUCLEOTIDE SEQUENCE</scope>
    <source>
        <strain evidence="3">K16</strain>
    </source>
</reference>
<dbReference type="Pfam" id="PF03732">
    <property type="entry name" value="Retrotrans_gag"/>
    <property type="match status" value="1"/>
</dbReference>
<name>A0AAE1X4P5_9LAMI</name>
<feature type="compositionally biased region" description="Basic residues" evidence="1">
    <location>
        <begin position="199"/>
        <end position="216"/>
    </location>
</feature>
<proteinExistence type="predicted"/>
<comment type="caution">
    <text evidence="3">The sequence shown here is derived from an EMBL/GenBank/DDBJ whole genome shotgun (WGS) entry which is preliminary data.</text>
</comment>
<evidence type="ECO:0000259" key="2">
    <source>
        <dbReference type="Pfam" id="PF03732"/>
    </source>
</evidence>
<feature type="region of interest" description="Disordered" evidence="1">
    <location>
        <begin position="193"/>
        <end position="226"/>
    </location>
</feature>
<organism evidence="3 4">
    <name type="scientific">Sesamum angolense</name>
    <dbReference type="NCBI Taxonomy" id="2727404"/>
    <lineage>
        <taxon>Eukaryota</taxon>
        <taxon>Viridiplantae</taxon>
        <taxon>Streptophyta</taxon>
        <taxon>Embryophyta</taxon>
        <taxon>Tracheophyta</taxon>
        <taxon>Spermatophyta</taxon>
        <taxon>Magnoliopsida</taxon>
        <taxon>eudicotyledons</taxon>
        <taxon>Gunneridae</taxon>
        <taxon>Pentapetalae</taxon>
        <taxon>asterids</taxon>
        <taxon>lamiids</taxon>
        <taxon>Lamiales</taxon>
        <taxon>Pedaliaceae</taxon>
        <taxon>Sesamum</taxon>
    </lineage>
</organism>
<dbReference type="InterPro" id="IPR005162">
    <property type="entry name" value="Retrotrans_gag_dom"/>
</dbReference>
<evidence type="ECO:0000313" key="4">
    <source>
        <dbReference type="Proteomes" id="UP001289374"/>
    </source>
</evidence>
<dbReference type="AlphaFoldDB" id="A0AAE1X4P5"/>
<keyword evidence="4" id="KW-1185">Reference proteome</keyword>
<accession>A0AAE1X4P5</accession>
<sequence>MVSGGCVVRHDHHKLYPVHSEYVARTVNSKTGSVPYFCSARDNRKSEDEGEGGVATVSSEKVSGAPKNLRTSCRTWKCIYRRQGCRMRKRCLSRSMYLTGDAKLLWCSHLSDVANANRERIEMWEVLKKELKDQFIPCNTSWIARESLRNLKHTEKVREFVKEFNSLMLDVRDMLEEDKLTLWQVANDPEQRNDDFKARKSSIRSSRRRKKLRKCPRSQPPTLGRYRQSPVLPTVCARCQARVYTCLPACRVLLHIGHVLYQPSTSLPTSVYIHAPRAPCLSKISAHRRLLAHSPVCLSMVTTDARPSHPPAVQPVRTVARPFLNLAS</sequence>
<protein>
    <recommendedName>
        <fullName evidence="2">Retrotransposon gag domain-containing protein</fullName>
    </recommendedName>
</protein>
<feature type="domain" description="Retrotransposon gag" evidence="2">
    <location>
        <begin position="96"/>
        <end position="179"/>
    </location>
</feature>
<gene>
    <name evidence="3" type="ORF">Sango_0513600</name>
</gene>
<evidence type="ECO:0000256" key="1">
    <source>
        <dbReference type="SAM" id="MobiDB-lite"/>
    </source>
</evidence>